<gene>
    <name evidence="2" type="ORF">ENM88_01990</name>
    <name evidence="1" type="ORF">ENV88_00915</name>
</gene>
<evidence type="ECO:0000313" key="1">
    <source>
        <dbReference type="EMBL" id="HGB24619.1"/>
    </source>
</evidence>
<sequence length="85" mass="10176">MESDRERRLKERLEFVRFYARWVKSVPNEVWSRQQAVLIESFLESAKNFALSPEDYLRIVSYRERRLAEAEAKLRDIKLPGDISS</sequence>
<name>A0A7C3WJ28_THEPE</name>
<dbReference type="AlphaFoldDB" id="A0A7C3WJ28"/>
<protein>
    <submittedName>
        <fullName evidence="1">Uncharacterized protein</fullName>
    </submittedName>
</protein>
<proteinExistence type="predicted"/>
<dbReference type="InterPro" id="IPR058463">
    <property type="entry name" value="DUF8150"/>
</dbReference>
<comment type="caution">
    <text evidence="1">The sequence shown here is derived from an EMBL/GenBank/DDBJ whole genome shotgun (WGS) entry which is preliminary data.</text>
</comment>
<reference evidence="1" key="1">
    <citation type="journal article" date="2020" name="mSystems">
        <title>Genome- and Community-Level Interaction Insights into Carbon Utilization and Element Cycling Functions of Hydrothermarchaeota in Hydrothermal Sediment.</title>
        <authorList>
            <person name="Zhou Z."/>
            <person name="Liu Y."/>
            <person name="Xu W."/>
            <person name="Pan J."/>
            <person name="Luo Z.H."/>
            <person name="Li M."/>
        </authorList>
    </citation>
    <scope>NUCLEOTIDE SEQUENCE [LARGE SCALE GENOMIC DNA]</scope>
    <source>
        <strain evidence="2">SpSt-1125</strain>
        <strain evidence="1">SpSt-8</strain>
    </source>
</reference>
<dbReference type="Pfam" id="PF26477">
    <property type="entry name" value="DUF8150"/>
    <property type="match status" value="1"/>
</dbReference>
<organism evidence="1">
    <name type="scientific">Thermofilum pendens</name>
    <dbReference type="NCBI Taxonomy" id="2269"/>
    <lineage>
        <taxon>Archaea</taxon>
        <taxon>Thermoproteota</taxon>
        <taxon>Thermoprotei</taxon>
        <taxon>Thermofilales</taxon>
        <taxon>Thermofilaceae</taxon>
        <taxon>Thermofilum</taxon>
    </lineage>
</organism>
<dbReference type="EMBL" id="DTIB01000021">
    <property type="protein sequence ID" value="HGB24619.1"/>
    <property type="molecule type" value="Genomic_DNA"/>
</dbReference>
<dbReference type="EMBL" id="DRZM01000069">
    <property type="protein sequence ID" value="HHP04509.1"/>
    <property type="molecule type" value="Genomic_DNA"/>
</dbReference>
<accession>A0A7C3WJ28</accession>
<evidence type="ECO:0000313" key="2">
    <source>
        <dbReference type="EMBL" id="HHP04509.1"/>
    </source>
</evidence>